<dbReference type="AlphaFoldDB" id="K1WP93"/>
<protein>
    <submittedName>
        <fullName evidence="1">Uncharacterized protein</fullName>
    </submittedName>
</protein>
<name>K1WP93_TRIAC</name>
<gene>
    <name evidence="1" type="ORF">A1Q2_02823</name>
</gene>
<dbReference type="Proteomes" id="UP000006757">
    <property type="component" value="Unassembled WGS sequence"/>
</dbReference>
<evidence type="ECO:0000313" key="2">
    <source>
        <dbReference type="Proteomes" id="UP000006757"/>
    </source>
</evidence>
<comment type="caution">
    <text evidence="1">The sequence shown here is derived from an EMBL/GenBank/DDBJ whole genome shotgun (WGS) entry which is preliminary data.</text>
</comment>
<proteinExistence type="predicted"/>
<sequence length="202" mass="21905">MLTDMCWDFGRDPAHQLPLGCGFLHSGIRELTSVCQAPSGTRALIDCQYLGQAREMGNELHETAQEVYAAHCKRAPYPNRACLPDDANQIGSAIFRDHLGAEDPSEVADLAHDDFRLLVDMLRDSLTKSQASPGPQTEICSPPDLDIPTKSSCTSGIAALVREGALNLLDARLVGILAPLDQLLFLPFRFCSEPLRLTGTGS</sequence>
<dbReference type="EMBL" id="AMBO01000274">
    <property type="protein sequence ID" value="EKD02879.1"/>
    <property type="molecule type" value="Genomic_DNA"/>
</dbReference>
<accession>K1WP93</accession>
<evidence type="ECO:0000313" key="1">
    <source>
        <dbReference type="EMBL" id="EKD02879.1"/>
    </source>
</evidence>
<dbReference type="HOGENOM" id="CLU_1355514_0_0_1"/>
<reference evidence="1 2" key="1">
    <citation type="journal article" date="2012" name="Eukaryot. Cell">
        <title>Genome sequence of the Trichosporon asahii environmental strain CBS 8904.</title>
        <authorList>
            <person name="Yang R.Y."/>
            <person name="Li H.T."/>
            <person name="Zhu H."/>
            <person name="Zhou G.P."/>
            <person name="Wang M."/>
            <person name="Wang L."/>
        </authorList>
    </citation>
    <scope>NUCLEOTIDE SEQUENCE [LARGE SCALE GENOMIC DNA]</scope>
    <source>
        <strain evidence="1 2">CBS 8904</strain>
    </source>
</reference>
<organism evidence="1 2">
    <name type="scientific">Trichosporon asahii var. asahii (strain CBS 8904)</name>
    <name type="common">Yeast</name>
    <dbReference type="NCBI Taxonomy" id="1220162"/>
    <lineage>
        <taxon>Eukaryota</taxon>
        <taxon>Fungi</taxon>
        <taxon>Dikarya</taxon>
        <taxon>Basidiomycota</taxon>
        <taxon>Agaricomycotina</taxon>
        <taxon>Tremellomycetes</taxon>
        <taxon>Trichosporonales</taxon>
        <taxon>Trichosporonaceae</taxon>
        <taxon>Trichosporon</taxon>
    </lineage>
</organism>
<dbReference type="InParanoid" id="K1WP93"/>
<keyword evidence="2" id="KW-1185">Reference proteome</keyword>